<dbReference type="InterPro" id="IPR052055">
    <property type="entry name" value="Hepadnavirus_pol/RT"/>
</dbReference>
<dbReference type="GO" id="GO:0003964">
    <property type="term" value="F:RNA-directed DNA polymerase activity"/>
    <property type="evidence" value="ECO:0007669"/>
    <property type="project" value="UniProtKB-KW"/>
</dbReference>
<sequence length="349" mass="38323">MTGANQMVGRSQSGSSSADALRGLQGINLSSGSGISTPPGSQPESSSQDPSARPTAGSQRPSLLQHQWQQAQQQGDTSQQQSPQQPPPPQQPAAQQQDSQNQEAQEHPRLAQQPASRSREGQSQPKLYTEAEFQELLAMLHPSAVRQPSNPMFVSPSSVEEARHQAQAIEEEKKKKVPELVDGFRANLIKSSRGNHWVLQDLAAGDMSYPRNDPDLTSVNAGISADDFPTEWGTFNKTAKLILSLPPGCMAATFDILVAYHLTPIRPDQQWALCIYWNNYVHVDHAVMFGLTSSASVFGAVADMLIAIYQASGYRAILKWVDDFLVIHFPDNTWSEEEFMDLTEKFGVP</sequence>
<dbReference type="Gene3D" id="3.30.70.270">
    <property type="match status" value="1"/>
</dbReference>
<dbReference type="OrthoDB" id="2987636at2759"/>
<feature type="compositionally biased region" description="Low complexity" evidence="1">
    <location>
        <begin position="61"/>
        <end position="83"/>
    </location>
</feature>
<dbReference type="InterPro" id="IPR043128">
    <property type="entry name" value="Rev_trsase/Diguanyl_cyclase"/>
</dbReference>
<protein>
    <submittedName>
        <fullName evidence="2">Reverse transcriptase ribonuclease h</fullName>
    </submittedName>
</protein>
<dbReference type="Gene3D" id="3.10.10.10">
    <property type="entry name" value="HIV Type 1 Reverse Transcriptase, subunit A, domain 1"/>
    <property type="match status" value="1"/>
</dbReference>
<feature type="region of interest" description="Disordered" evidence="1">
    <location>
        <begin position="144"/>
        <end position="173"/>
    </location>
</feature>
<feature type="compositionally biased region" description="Polar residues" evidence="1">
    <location>
        <begin position="1"/>
        <end position="18"/>
    </location>
</feature>
<feature type="compositionally biased region" description="Polar residues" evidence="1">
    <location>
        <begin position="146"/>
        <end position="158"/>
    </location>
</feature>
<feature type="compositionally biased region" description="Polar residues" evidence="1">
    <location>
        <begin position="113"/>
        <end position="125"/>
    </location>
</feature>
<dbReference type="Proteomes" id="UP000017559">
    <property type="component" value="Unassembled WGS sequence"/>
</dbReference>
<evidence type="ECO:0000313" key="2">
    <source>
        <dbReference type="EMBL" id="ESK81315.1"/>
    </source>
</evidence>
<evidence type="ECO:0000313" key="3">
    <source>
        <dbReference type="Proteomes" id="UP000017559"/>
    </source>
</evidence>
<dbReference type="STRING" id="1381753.V2WM76"/>
<name>V2WM76_MONRO</name>
<comment type="caution">
    <text evidence="2">The sequence shown here is derived from an EMBL/GenBank/DDBJ whole genome shotgun (WGS) entry which is preliminary data.</text>
</comment>
<dbReference type="AlphaFoldDB" id="V2WM76"/>
<accession>V2WM76</accession>
<feature type="compositionally biased region" description="Low complexity" evidence="1">
    <location>
        <begin position="30"/>
        <end position="43"/>
    </location>
</feature>
<keyword evidence="2" id="KW-0808">Transferase</keyword>
<dbReference type="HOGENOM" id="CLU_794736_0_0_1"/>
<feature type="compositionally biased region" description="Basic and acidic residues" evidence="1">
    <location>
        <begin position="160"/>
        <end position="173"/>
    </location>
</feature>
<organism evidence="2 3">
    <name type="scientific">Moniliophthora roreri (strain MCA 2997)</name>
    <name type="common">Cocoa frosty pod rot fungus</name>
    <name type="synonym">Crinipellis roreri</name>
    <dbReference type="NCBI Taxonomy" id="1381753"/>
    <lineage>
        <taxon>Eukaryota</taxon>
        <taxon>Fungi</taxon>
        <taxon>Dikarya</taxon>
        <taxon>Basidiomycota</taxon>
        <taxon>Agaricomycotina</taxon>
        <taxon>Agaricomycetes</taxon>
        <taxon>Agaricomycetidae</taxon>
        <taxon>Agaricales</taxon>
        <taxon>Marasmiineae</taxon>
        <taxon>Marasmiaceae</taxon>
        <taxon>Moniliophthora</taxon>
    </lineage>
</organism>
<dbReference type="PANTHER" id="PTHR33050">
    <property type="entry name" value="REVERSE TRANSCRIPTASE DOMAIN-CONTAINING PROTEIN"/>
    <property type="match status" value="1"/>
</dbReference>
<proteinExistence type="predicted"/>
<feature type="compositionally biased region" description="Low complexity" evidence="1">
    <location>
        <begin position="92"/>
        <end position="103"/>
    </location>
</feature>
<keyword evidence="2" id="KW-0695">RNA-directed DNA polymerase</keyword>
<feature type="region of interest" description="Disordered" evidence="1">
    <location>
        <begin position="1"/>
        <end position="125"/>
    </location>
</feature>
<feature type="compositionally biased region" description="Polar residues" evidence="1">
    <location>
        <begin position="44"/>
        <end position="60"/>
    </location>
</feature>
<dbReference type="EMBL" id="AWSO01002553">
    <property type="protein sequence ID" value="ESK81315.1"/>
    <property type="molecule type" value="Genomic_DNA"/>
</dbReference>
<evidence type="ECO:0000256" key="1">
    <source>
        <dbReference type="SAM" id="MobiDB-lite"/>
    </source>
</evidence>
<reference evidence="2 3" key="1">
    <citation type="journal article" date="2014" name="BMC Genomics">
        <title>Genome and secretome analysis of the hemibiotrophic fungal pathogen, Moniliophthora roreri, which causes frosty pod rot disease of cacao: mechanisms of the biotrophic and necrotrophic phases.</title>
        <authorList>
            <person name="Meinhardt L.W."/>
            <person name="Costa G.G.L."/>
            <person name="Thomazella D.P.T."/>
            <person name="Teixeira P.J.P.L."/>
            <person name="Carazzolle M.F."/>
            <person name="Schuster S.C."/>
            <person name="Carlson J.E."/>
            <person name="Guiltinan M.J."/>
            <person name="Mieczkowski P."/>
            <person name="Farmer A."/>
            <person name="Ramaraj T."/>
            <person name="Crozier J."/>
            <person name="Davis R.E."/>
            <person name="Shao J."/>
            <person name="Melnick R.L."/>
            <person name="Pereira G.A.G."/>
            <person name="Bailey B.A."/>
        </authorList>
    </citation>
    <scope>NUCLEOTIDE SEQUENCE [LARGE SCALE GENOMIC DNA]</scope>
    <source>
        <strain evidence="2 3">MCA 2997</strain>
    </source>
</reference>
<dbReference type="KEGG" id="mrr:Moror_12119"/>
<dbReference type="PANTHER" id="PTHR33050:SF7">
    <property type="entry name" value="RIBONUCLEASE H"/>
    <property type="match status" value="1"/>
</dbReference>
<keyword evidence="2" id="KW-0548">Nucleotidyltransferase</keyword>
<keyword evidence="3" id="KW-1185">Reference proteome</keyword>
<gene>
    <name evidence="2" type="ORF">Moror_12119</name>
</gene>